<evidence type="ECO:0000313" key="10">
    <source>
        <dbReference type="Proteomes" id="UP000789326"/>
    </source>
</evidence>
<evidence type="ECO:0000256" key="3">
    <source>
        <dbReference type="ARBA" id="ARBA00022692"/>
    </source>
</evidence>
<feature type="transmembrane region" description="Helical" evidence="7">
    <location>
        <begin position="88"/>
        <end position="107"/>
    </location>
</feature>
<sequence>MLLASTCYGFAGQYTKRFLSSTSILVITTFTLLTGAIIGLIGMLITGPIKPVMLMDPLTIFSIVGLGCFGSGLGQLIYFYINKNGSPELAATVTYLIPASAMVWGYVLLGEAINPNVIIGLLIIFAGVYLSSKKSKEKDGANSSSGKQGELRHVK</sequence>
<dbReference type="Pfam" id="PF00892">
    <property type="entry name" value="EamA"/>
    <property type="match status" value="1"/>
</dbReference>
<dbReference type="PANTHER" id="PTHR32322">
    <property type="entry name" value="INNER MEMBRANE TRANSPORTER"/>
    <property type="match status" value="1"/>
</dbReference>
<evidence type="ECO:0000256" key="1">
    <source>
        <dbReference type="ARBA" id="ARBA00004127"/>
    </source>
</evidence>
<feature type="transmembrane region" description="Helical" evidence="7">
    <location>
        <begin position="58"/>
        <end position="81"/>
    </location>
</feature>
<name>A0A9W4PJS7_9BACI</name>
<keyword evidence="3 7" id="KW-0812">Transmembrane</keyword>
<evidence type="ECO:0000256" key="7">
    <source>
        <dbReference type="SAM" id="Phobius"/>
    </source>
</evidence>
<keyword evidence="5 7" id="KW-0472">Membrane</keyword>
<dbReference type="InterPro" id="IPR037185">
    <property type="entry name" value="EmrE-like"/>
</dbReference>
<evidence type="ECO:0000259" key="8">
    <source>
        <dbReference type="Pfam" id="PF00892"/>
    </source>
</evidence>
<evidence type="ECO:0000256" key="2">
    <source>
        <dbReference type="ARBA" id="ARBA00007362"/>
    </source>
</evidence>
<dbReference type="InterPro" id="IPR050638">
    <property type="entry name" value="AA-Vitamin_Transporters"/>
</dbReference>
<protein>
    <recommendedName>
        <fullName evidence="8">EamA domain-containing protein</fullName>
    </recommendedName>
</protein>
<evidence type="ECO:0000256" key="4">
    <source>
        <dbReference type="ARBA" id="ARBA00022989"/>
    </source>
</evidence>
<comment type="similarity">
    <text evidence="2">Belongs to the EamA transporter family.</text>
</comment>
<dbReference type="EMBL" id="CAKKMG010000122">
    <property type="protein sequence ID" value="CAH0307267.1"/>
    <property type="molecule type" value="Genomic_DNA"/>
</dbReference>
<dbReference type="InterPro" id="IPR000620">
    <property type="entry name" value="EamA_dom"/>
</dbReference>
<gene>
    <name evidence="9" type="ORF">SRABI133_04788</name>
</gene>
<accession>A0A9W4PJS7</accession>
<comment type="subcellular location">
    <subcellularLocation>
        <location evidence="1">Endomembrane system</location>
        <topology evidence="1">Multi-pass membrane protein</topology>
    </subcellularLocation>
</comment>
<dbReference type="AlphaFoldDB" id="A0A9W4PJS7"/>
<proteinExistence type="inferred from homology"/>
<keyword evidence="4 7" id="KW-1133">Transmembrane helix</keyword>
<organism evidence="9 10">
    <name type="scientific">Peribacillus simplex</name>
    <dbReference type="NCBI Taxonomy" id="1478"/>
    <lineage>
        <taxon>Bacteria</taxon>
        <taxon>Bacillati</taxon>
        <taxon>Bacillota</taxon>
        <taxon>Bacilli</taxon>
        <taxon>Bacillales</taxon>
        <taxon>Bacillaceae</taxon>
        <taxon>Peribacillus</taxon>
    </lineage>
</organism>
<dbReference type="Proteomes" id="UP000789326">
    <property type="component" value="Unassembled WGS sequence"/>
</dbReference>
<feature type="region of interest" description="Disordered" evidence="6">
    <location>
        <begin position="135"/>
        <end position="155"/>
    </location>
</feature>
<dbReference type="PANTHER" id="PTHR32322:SF2">
    <property type="entry name" value="EAMA DOMAIN-CONTAINING PROTEIN"/>
    <property type="match status" value="1"/>
</dbReference>
<evidence type="ECO:0000256" key="5">
    <source>
        <dbReference type="ARBA" id="ARBA00023136"/>
    </source>
</evidence>
<evidence type="ECO:0000256" key="6">
    <source>
        <dbReference type="SAM" id="MobiDB-lite"/>
    </source>
</evidence>
<dbReference type="GO" id="GO:0016020">
    <property type="term" value="C:membrane"/>
    <property type="evidence" value="ECO:0007669"/>
    <property type="project" value="UniProtKB-SubCell"/>
</dbReference>
<reference evidence="9" key="1">
    <citation type="submission" date="2021-11" db="EMBL/GenBank/DDBJ databases">
        <authorList>
            <person name="Bulgarelli D."/>
        </authorList>
    </citation>
    <scope>NUCLEOTIDE SEQUENCE</scope>
    <source>
        <strain evidence="9">Bi133</strain>
    </source>
</reference>
<evidence type="ECO:0000313" key="9">
    <source>
        <dbReference type="EMBL" id="CAH0307267.1"/>
    </source>
</evidence>
<feature type="domain" description="EamA" evidence="8">
    <location>
        <begin position="1"/>
        <end position="132"/>
    </location>
</feature>
<comment type="caution">
    <text evidence="9">The sequence shown here is derived from an EMBL/GenBank/DDBJ whole genome shotgun (WGS) entry which is preliminary data.</text>
</comment>
<dbReference type="SUPFAM" id="SSF103481">
    <property type="entry name" value="Multidrug resistance efflux transporter EmrE"/>
    <property type="match status" value="1"/>
</dbReference>
<feature type="transmembrane region" description="Helical" evidence="7">
    <location>
        <begin position="113"/>
        <end position="130"/>
    </location>
</feature>
<feature type="transmembrane region" description="Helical" evidence="7">
    <location>
        <begin position="24"/>
        <end position="46"/>
    </location>
</feature>